<dbReference type="SMART" id="SM00065">
    <property type="entry name" value="GAF"/>
    <property type="match status" value="1"/>
</dbReference>
<dbReference type="EMBL" id="CP065856">
    <property type="protein sequence ID" value="QPV63647.1"/>
    <property type="molecule type" value="Genomic_DNA"/>
</dbReference>
<dbReference type="GO" id="GO:0016301">
    <property type="term" value="F:kinase activity"/>
    <property type="evidence" value="ECO:0007669"/>
    <property type="project" value="UniProtKB-KW"/>
</dbReference>
<protein>
    <submittedName>
        <fullName evidence="4">GAF domain-containing protein</fullName>
    </submittedName>
</protein>
<dbReference type="OrthoDB" id="330337at2157"/>
<proteinExistence type="predicted"/>
<evidence type="ECO:0000256" key="2">
    <source>
        <dbReference type="ARBA" id="ARBA00022777"/>
    </source>
</evidence>
<sequence length="294" mass="32461">MSGMRVLCADPGESAGPATALDGIGIPTVASGTVDDAKAQLTETDVDCLVTEYEFPDGSGLELVDHVRETAPDTPCIVFTETPPTEIDTSRFEGLIVEYMRKGMPDAGDRLGATVQDLIQYSGQVGYLLPDNERERLEALDRYDLDAMDVGEWADRISTLVANHFDVPVAFVGLVEENEENFLGCHGGDFDTIDRQDTICTHTVLEEETMVVEDITEDHRFKNNDTLLSLGIRSYAGANMVDSTGHTLGSLCLVDYEPREYTDEQLADLRRFADEAVEQLELRREILAAREESQ</sequence>
<dbReference type="AlphaFoldDB" id="A0A7T3FZS6"/>
<evidence type="ECO:0000313" key="5">
    <source>
        <dbReference type="Proteomes" id="UP000595001"/>
    </source>
</evidence>
<evidence type="ECO:0000259" key="3">
    <source>
        <dbReference type="SMART" id="SM00065"/>
    </source>
</evidence>
<dbReference type="InterPro" id="IPR029016">
    <property type="entry name" value="GAF-like_dom_sf"/>
</dbReference>
<keyword evidence="5" id="KW-1185">Reference proteome</keyword>
<dbReference type="PANTHER" id="PTHR43102:SF2">
    <property type="entry name" value="GAF DOMAIN-CONTAINING PROTEIN"/>
    <property type="match status" value="1"/>
</dbReference>
<gene>
    <name evidence="4" type="ORF">I7X12_03175</name>
</gene>
<keyword evidence="1" id="KW-0808">Transferase</keyword>
<feature type="domain" description="GAF" evidence="3">
    <location>
        <begin position="149"/>
        <end position="292"/>
    </location>
</feature>
<reference evidence="4 5" key="1">
    <citation type="submission" date="2020-12" db="EMBL/GenBank/DDBJ databases">
        <title>Halosimplex halophilum sp. nov. and Halosimplex salinum sp. nov., two new members of the genus Halosimplex.</title>
        <authorList>
            <person name="Cui H.L."/>
        </authorList>
    </citation>
    <scope>NUCLEOTIDE SEQUENCE [LARGE SCALE GENOMIC DNA]</scope>
    <source>
        <strain evidence="4 5">YGH94</strain>
    </source>
</reference>
<dbReference type="RefSeq" id="WP_198062434.1">
    <property type="nucleotide sequence ID" value="NZ_CP065856.1"/>
</dbReference>
<organism evidence="4 5">
    <name type="scientific">Halosimplex litoreum</name>
    <dbReference type="NCBI Taxonomy" id="1198301"/>
    <lineage>
        <taxon>Archaea</taxon>
        <taxon>Methanobacteriati</taxon>
        <taxon>Methanobacteriota</taxon>
        <taxon>Stenosarchaea group</taxon>
        <taxon>Halobacteria</taxon>
        <taxon>Halobacteriales</taxon>
        <taxon>Haloarculaceae</taxon>
        <taxon>Halosimplex</taxon>
    </lineage>
</organism>
<dbReference type="SUPFAM" id="SSF55781">
    <property type="entry name" value="GAF domain-like"/>
    <property type="match status" value="1"/>
</dbReference>
<dbReference type="PANTHER" id="PTHR43102">
    <property type="entry name" value="SLR1143 PROTEIN"/>
    <property type="match status" value="1"/>
</dbReference>
<dbReference type="Gene3D" id="3.30.450.40">
    <property type="match status" value="1"/>
</dbReference>
<dbReference type="KEGG" id="hlt:I7X12_03175"/>
<dbReference type="InterPro" id="IPR011006">
    <property type="entry name" value="CheY-like_superfamily"/>
</dbReference>
<dbReference type="GeneID" id="60587462"/>
<dbReference type="InterPro" id="IPR003018">
    <property type="entry name" value="GAF"/>
</dbReference>
<dbReference type="SUPFAM" id="SSF52172">
    <property type="entry name" value="CheY-like"/>
    <property type="match status" value="1"/>
</dbReference>
<dbReference type="Gene3D" id="3.40.50.2300">
    <property type="match status" value="1"/>
</dbReference>
<dbReference type="Proteomes" id="UP000595001">
    <property type="component" value="Chromosome"/>
</dbReference>
<evidence type="ECO:0000313" key="4">
    <source>
        <dbReference type="EMBL" id="QPV63647.1"/>
    </source>
</evidence>
<dbReference type="Pfam" id="PF01590">
    <property type="entry name" value="GAF"/>
    <property type="match status" value="1"/>
</dbReference>
<name>A0A7T3FZS6_9EURY</name>
<evidence type="ECO:0000256" key="1">
    <source>
        <dbReference type="ARBA" id="ARBA00022679"/>
    </source>
</evidence>
<accession>A0A7T3FZS6</accession>
<keyword evidence="2" id="KW-0418">Kinase</keyword>